<comment type="caution">
    <text evidence="2">The sequence shown here is derived from an EMBL/GenBank/DDBJ whole genome shotgun (WGS) entry which is preliminary data.</text>
</comment>
<gene>
    <name evidence="2" type="ORF">RHSIM_Rhsim02G0223000</name>
</gene>
<evidence type="ECO:0000313" key="2">
    <source>
        <dbReference type="EMBL" id="KAF7149688.1"/>
    </source>
</evidence>
<accession>A0A834HAT5</accession>
<dbReference type="InterPro" id="IPR050942">
    <property type="entry name" value="F-box_BR-signaling"/>
</dbReference>
<name>A0A834HAT5_RHOSS</name>
<evidence type="ECO:0000313" key="3">
    <source>
        <dbReference type="Proteomes" id="UP000626092"/>
    </source>
</evidence>
<reference evidence="2" key="1">
    <citation type="submission" date="2019-11" db="EMBL/GenBank/DDBJ databases">
        <authorList>
            <person name="Liu Y."/>
            <person name="Hou J."/>
            <person name="Li T.-Q."/>
            <person name="Guan C.-H."/>
            <person name="Wu X."/>
            <person name="Wu H.-Z."/>
            <person name="Ling F."/>
            <person name="Zhang R."/>
            <person name="Shi X.-G."/>
            <person name="Ren J.-P."/>
            <person name="Chen E.-F."/>
            <person name="Sun J.-M."/>
        </authorList>
    </citation>
    <scope>NUCLEOTIDE SEQUENCE</scope>
    <source>
        <strain evidence="2">Adult_tree_wgs_1</strain>
        <tissue evidence="2">Leaves</tissue>
    </source>
</reference>
<sequence length="386" mass="43612">MGYWAQLLEELLVGVAERIPLMEDLIAFGGVCRSWRSVATKQQNFKGSQQVPWLMLSEEEEDERRFVSLTKGGMIRRTALPEAWGKRCLETLGWFVTVSKDGEMSLLHPFSRVEIPLPHINTFKNYIKDGMINNFIFIRKAVLSSSPDSLGKNNNDYVLMVSYGGCGWLGFWRPGDKTWTTIESRRGAFSDISYYNGKFYGVDLGGCIFACDIGGPNETVAEVVGRIPREFMNYMRPYLVESDGVLLVVVRDGTHLDFLGDYGDNPNADVYHLDESRIDYGAEEFRVLEVDLNNAGRGWREKKSLGAKALFLGDNVSISVEASKFPGIKANCIYYTDDCWESYQCFKRGGGKDMGIYNLEDESQTPFYKGESFSPICPPIWVNPSF</sequence>
<dbReference type="Proteomes" id="UP000626092">
    <property type="component" value="Unassembled WGS sequence"/>
</dbReference>
<protein>
    <recommendedName>
        <fullName evidence="1">KIB1-4 beta-propeller domain-containing protein</fullName>
    </recommendedName>
</protein>
<dbReference type="OrthoDB" id="642536at2759"/>
<dbReference type="PANTHER" id="PTHR44259:SF108">
    <property type="entry name" value="F-BOX PROTEIN SKIP23-LIKE"/>
    <property type="match status" value="1"/>
</dbReference>
<dbReference type="AlphaFoldDB" id="A0A834HAT5"/>
<keyword evidence="3" id="KW-1185">Reference proteome</keyword>
<organism evidence="2 3">
    <name type="scientific">Rhododendron simsii</name>
    <name type="common">Sims's rhododendron</name>
    <dbReference type="NCBI Taxonomy" id="118357"/>
    <lineage>
        <taxon>Eukaryota</taxon>
        <taxon>Viridiplantae</taxon>
        <taxon>Streptophyta</taxon>
        <taxon>Embryophyta</taxon>
        <taxon>Tracheophyta</taxon>
        <taxon>Spermatophyta</taxon>
        <taxon>Magnoliopsida</taxon>
        <taxon>eudicotyledons</taxon>
        <taxon>Gunneridae</taxon>
        <taxon>Pentapetalae</taxon>
        <taxon>asterids</taxon>
        <taxon>Ericales</taxon>
        <taxon>Ericaceae</taxon>
        <taxon>Ericoideae</taxon>
        <taxon>Rhodoreae</taxon>
        <taxon>Rhododendron</taxon>
    </lineage>
</organism>
<dbReference type="PANTHER" id="PTHR44259">
    <property type="entry name" value="OS07G0183000 PROTEIN-RELATED"/>
    <property type="match status" value="1"/>
</dbReference>
<proteinExistence type="predicted"/>
<dbReference type="InterPro" id="IPR005174">
    <property type="entry name" value="KIB1-4_b-propeller"/>
</dbReference>
<dbReference type="Pfam" id="PF03478">
    <property type="entry name" value="Beta-prop_KIB1-4"/>
    <property type="match status" value="1"/>
</dbReference>
<evidence type="ECO:0000259" key="1">
    <source>
        <dbReference type="Pfam" id="PF03478"/>
    </source>
</evidence>
<feature type="domain" description="KIB1-4 beta-propeller" evidence="1">
    <location>
        <begin position="66"/>
        <end position="358"/>
    </location>
</feature>
<dbReference type="EMBL" id="WJXA01000002">
    <property type="protein sequence ID" value="KAF7149688.1"/>
    <property type="molecule type" value="Genomic_DNA"/>
</dbReference>
<dbReference type="Gene3D" id="1.20.1280.50">
    <property type="match status" value="1"/>
</dbReference>